<dbReference type="Pfam" id="PF22725">
    <property type="entry name" value="GFO_IDH_MocA_C3"/>
    <property type="match status" value="1"/>
</dbReference>
<dbReference type="InterPro" id="IPR055170">
    <property type="entry name" value="GFO_IDH_MocA-like_dom"/>
</dbReference>
<dbReference type="Gene3D" id="3.30.360.10">
    <property type="entry name" value="Dihydrodipicolinate Reductase, domain 2"/>
    <property type="match status" value="1"/>
</dbReference>
<evidence type="ECO:0000259" key="2">
    <source>
        <dbReference type="Pfam" id="PF22725"/>
    </source>
</evidence>
<dbReference type="SUPFAM" id="SSF51735">
    <property type="entry name" value="NAD(P)-binding Rossmann-fold domains"/>
    <property type="match status" value="1"/>
</dbReference>
<evidence type="ECO:0000313" key="3">
    <source>
        <dbReference type="EMBL" id="KOS68652.1"/>
    </source>
</evidence>
<sequence length="339" mass="37929">MLKIAVIGLGDISKIHIPAIQANEGAELVAVCDNEESLKDSVENVNFYTNYLEMLEKETLDCVHICLPHHLHYPATKACVEKGVHVFQEKPLARNAEEGLALVKLEEENKTIKIGVSFQNRVNETVEKLREIIYSGEYGKVIGIKGLVTWHRPKAYYDVKPWRGKMEYAGGGVMINQSIHTLDLMQLMGGEISTIRGSIDNLVDHGYEVEDTASASIQFANGATGLFFATNANAINSSVEFQVVLEKGKFTIKDSILTSADESGKKVELMEDMKLPGSKFYYGASHAKLINQFYTCIEKDLQDYIHVKDAQVSMEMIHAICRSSETKKEVIWGYSNEQR</sequence>
<proteinExistence type="predicted"/>
<gene>
    <name evidence="3" type="ORF">AEA09_08920</name>
</gene>
<dbReference type="InterPro" id="IPR000683">
    <property type="entry name" value="Gfo/Idh/MocA-like_OxRdtase_N"/>
</dbReference>
<reference evidence="4" key="1">
    <citation type="submission" date="2015-07" db="EMBL/GenBank/DDBJ databases">
        <title>Fjat-14205 dsm 2895.</title>
        <authorList>
            <person name="Liu B."/>
            <person name="Wang J."/>
            <person name="Zhu Y."/>
            <person name="Liu G."/>
            <person name="Chen Q."/>
            <person name="Chen Z."/>
            <person name="Lan J."/>
            <person name="Che J."/>
            <person name="Ge C."/>
            <person name="Shi H."/>
            <person name="Pan Z."/>
            <person name="Liu X."/>
        </authorList>
    </citation>
    <scope>NUCLEOTIDE SEQUENCE [LARGE SCALE GENOMIC DNA]</scope>
    <source>
        <strain evidence="4">DSM 25560</strain>
    </source>
</reference>
<dbReference type="EMBL" id="LGRV01000003">
    <property type="protein sequence ID" value="KOS68652.1"/>
    <property type="molecule type" value="Genomic_DNA"/>
</dbReference>
<dbReference type="Pfam" id="PF01408">
    <property type="entry name" value="GFO_IDH_MocA"/>
    <property type="match status" value="1"/>
</dbReference>
<dbReference type="Gene3D" id="3.40.50.720">
    <property type="entry name" value="NAD(P)-binding Rossmann-like Domain"/>
    <property type="match status" value="1"/>
</dbReference>
<dbReference type="PANTHER" id="PTHR43249">
    <property type="entry name" value="UDP-N-ACETYL-2-AMINO-2-DEOXY-D-GLUCURONATE OXIDASE"/>
    <property type="match status" value="1"/>
</dbReference>
<evidence type="ECO:0000313" key="4">
    <source>
        <dbReference type="Proteomes" id="UP000050668"/>
    </source>
</evidence>
<feature type="domain" description="GFO/IDH/MocA-like oxidoreductase" evidence="2">
    <location>
        <begin position="127"/>
        <end position="250"/>
    </location>
</feature>
<protein>
    <submittedName>
        <fullName evidence="3">Lipopolysaccharide biosynthesis protein</fullName>
    </submittedName>
</protein>
<feature type="domain" description="Gfo/Idh/MocA-like oxidoreductase N-terminal" evidence="1">
    <location>
        <begin position="2"/>
        <end position="112"/>
    </location>
</feature>
<evidence type="ECO:0000259" key="1">
    <source>
        <dbReference type="Pfam" id="PF01408"/>
    </source>
</evidence>
<comment type="caution">
    <text evidence="3">The sequence shown here is derived from an EMBL/GenBank/DDBJ whole genome shotgun (WGS) entry which is preliminary data.</text>
</comment>
<dbReference type="InterPro" id="IPR036291">
    <property type="entry name" value="NAD(P)-bd_dom_sf"/>
</dbReference>
<dbReference type="PANTHER" id="PTHR43249:SF1">
    <property type="entry name" value="D-GLUCOSIDE 3-DEHYDROGENASE"/>
    <property type="match status" value="1"/>
</dbReference>
<organism evidence="3 4">
    <name type="scientific">Lysinibacillus contaminans</name>
    <dbReference type="NCBI Taxonomy" id="1293441"/>
    <lineage>
        <taxon>Bacteria</taxon>
        <taxon>Bacillati</taxon>
        <taxon>Bacillota</taxon>
        <taxon>Bacilli</taxon>
        <taxon>Bacillales</taxon>
        <taxon>Bacillaceae</taxon>
        <taxon>Lysinibacillus</taxon>
    </lineage>
</organism>
<dbReference type="Proteomes" id="UP000050668">
    <property type="component" value="Unassembled WGS sequence"/>
</dbReference>
<dbReference type="InterPro" id="IPR052515">
    <property type="entry name" value="Gfo/Idh/MocA_Oxidoreductase"/>
</dbReference>
<dbReference type="SUPFAM" id="SSF55347">
    <property type="entry name" value="Glyceraldehyde-3-phosphate dehydrogenase-like, C-terminal domain"/>
    <property type="match status" value="1"/>
</dbReference>
<name>A0ABR5K1Q6_9BACI</name>
<dbReference type="RefSeq" id="WP_053583495.1">
    <property type="nucleotide sequence ID" value="NZ_LGRV01000003.1"/>
</dbReference>
<accession>A0ABR5K1Q6</accession>
<keyword evidence="4" id="KW-1185">Reference proteome</keyword>